<dbReference type="Proteomes" id="UP000069443">
    <property type="component" value="Unassembled WGS sequence"/>
</dbReference>
<dbReference type="InterPro" id="IPR019587">
    <property type="entry name" value="Polyketide_cyclase/dehydratase"/>
</dbReference>
<dbReference type="RefSeq" id="WP_062659337.1">
    <property type="nucleotide sequence ID" value="NZ_BCSY01000084.1"/>
</dbReference>
<reference evidence="2" key="2">
    <citation type="submission" date="2016-02" db="EMBL/GenBank/DDBJ databases">
        <title>Draft genome sequence of five rapidly growing Mycobacterium species.</title>
        <authorList>
            <person name="Katahira K."/>
            <person name="Gotou Y."/>
            <person name="Iida K."/>
            <person name="Ogura Y."/>
            <person name="Hayashi T."/>
        </authorList>
    </citation>
    <scope>NUCLEOTIDE SEQUENCE [LARGE SCALE GENOMIC DNA]</scope>
    <source>
        <strain evidence="2">JCM15298</strain>
    </source>
</reference>
<accession>A0A117IBU3</accession>
<comment type="caution">
    <text evidence="1">The sequence shown here is derived from an EMBL/GenBank/DDBJ whole genome shotgun (WGS) entry which is preliminary data.</text>
</comment>
<dbReference type="STRING" id="228230.RMCC_5502"/>
<evidence type="ECO:0000313" key="1">
    <source>
        <dbReference type="EMBL" id="GAS98537.1"/>
    </source>
</evidence>
<name>A0A117IBU3_MYCCR</name>
<dbReference type="AlphaFoldDB" id="A0A117IBU3"/>
<organism evidence="1 2">
    <name type="scientific">Mycolicibacterium canariasense</name>
    <name type="common">Mycobacterium canariasense</name>
    <dbReference type="NCBI Taxonomy" id="228230"/>
    <lineage>
        <taxon>Bacteria</taxon>
        <taxon>Bacillati</taxon>
        <taxon>Actinomycetota</taxon>
        <taxon>Actinomycetes</taxon>
        <taxon>Mycobacteriales</taxon>
        <taxon>Mycobacteriaceae</taxon>
        <taxon>Mycolicibacterium</taxon>
    </lineage>
</organism>
<dbReference type="SUPFAM" id="SSF55961">
    <property type="entry name" value="Bet v1-like"/>
    <property type="match status" value="1"/>
</dbReference>
<keyword evidence="2" id="KW-1185">Reference proteome</keyword>
<dbReference type="OrthoDB" id="4618973at2"/>
<evidence type="ECO:0000313" key="2">
    <source>
        <dbReference type="Proteomes" id="UP000069443"/>
    </source>
</evidence>
<dbReference type="Gene3D" id="3.30.530.20">
    <property type="match status" value="1"/>
</dbReference>
<gene>
    <name evidence="1" type="ORF">RMCC_5502</name>
</gene>
<dbReference type="CDD" id="cd07812">
    <property type="entry name" value="SRPBCC"/>
    <property type="match status" value="1"/>
</dbReference>
<sequence length="156" mass="17139">MTVLEFSDSVLIARGRDEVYALVSDVTRMGEWSPQCRACWWDDPSTGPVVGAWFTGRNETAERTWETRSQVVVAEPGRAFAWEVNDGWVRWGFTVDDADAATRLTQSWVFLPRGIAGFGERHGPRADAEIAIRSQAAVAGIPVTLAAIKATAERNG</sequence>
<proteinExistence type="predicted"/>
<dbReference type="EMBL" id="BCSY01000084">
    <property type="protein sequence ID" value="GAS98537.1"/>
    <property type="molecule type" value="Genomic_DNA"/>
</dbReference>
<reference evidence="2" key="1">
    <citation type="journal article" date="2016" name="Genome Announc.">
        <title>Draft Genome Sequences of Five Rapidly Growing Mycobacterium Species, M. thermoresistibile, M. fortuitum subsp. acetamidolyticum, M. canariasense, M. brisbanense, and M. novocastrense.</title>
        <authorList>
            <person name="Katahira K."/>
            <person name="Ogura Y."/>
            <person name="Gotoh Y."/>
            <person name="Hayashi T."/>
        </authorList>
    </citation>
    <scope>NUCLEOTIDE SEQUENCE [LARGE SCALE GENOMIC DNA]</scope>
    <source>
        <strain evidence="2">JCM15298</strain>
    </source>
</reference>
<protein>
    <submittedName>
        <fullName evidence="1">Polyketide cyclase/dehydrase and lipid transport</fullName>
    </submittedName>
</protein>
<dbReference type="Pfam" id="PF10604">
    <property type="entry name" value="Polyketide_cyc2"/>
    <property type="match status" value="1"/>
</dbReference>
<dbReference type="InterPro" id="IPR023393">
    <property type="entry name" value="START-like_dom_sf"/>
</dbReference>